<feature type="transmembrane region" description="Helical" evidence="1">
    <location>
        <begin position="229"/>
        <end position="249"/>
    </location>
</feature>
<keyword evidence="4" id="KW-0482">Metalloprotease</keyword>
<feature type="transmembrane region" description="Helical" evidence="1">
    <location>
        <begin position="182"/>
        <end position="203"/>
    </location>
</feature>
<feature type="transmembrane region" description="Helical" evidence="1">
    <location>
        <begin position="122"/>
        <end position="143"/>
    </location>
</feature>
<sequence length="380" mass="41652">MVERPFYQSADCLSLRCRDESVPAPAFCPRDGGWLLVHQSSGAVSHPAGRLEHCCPAEIGQRAGNSSRTAPAPCLAGAGIDRARLDGGNCRADFYRRAQASGIYRQGGSPLTLSDGTGKLSVSFWLLLLAIVPGIALLLFFYFRDRYKKEPLWPIFLAFVLGAFVTLPASASSSFLQRLSGWLSPGAGIMQIFLGTFLIIGLVEEGWKFFVVRFYCYHRPEFDEPYDGIMYSTAVALGFATLENILYVFSPGMLGGLRIGIMRAFMAVPSHAFYGVLMGFFLGEAKFARSAGDANRLGLVGFLLAVAAHGLYDFIVIVLPRRPLLTGSLIVFSVLAWVVFFEATRRQAEKSAHRAPELVQLARQERVSEEDRTGSTKAQP</sequence>
<gene>
    <name evidence="3" type="ORF">ENP62_00305</name>
    <name evidence="2" type="ORF">ENP94_04430</name>
    <name evidence="4" type="ORF">ENS16_05315</name>
</gene>
<organism evidence="4">
    <name type="scientific">candidate division WOR-3 bacterium</name>
    <dbReference type="NCBI Taxonomy" id="2052148"/>
    <lineage>
        <taxon>Bacteria</taxon>
        <taxon>Bacteria division WOR-3</taxon>
    </lineage>
</organism>
<feature type="transmembrane region" description="Helical" evidence="1">
    <location>
        <begin position="155"/>
        <end position="176"/>
    </location>
</feature>
<evidence type="ECO:0000313" key="4">
    <source>
        <dbReference type="EMBL" id="HFJ54089.1"/>
    </source>
</evidence>
<dbReference type="EMBL" id="DSLG01000004">
    <property type="protein sequence ID" value="HEA87241.1"/>
    <property type="molecule type" value="Genomic_DNA"/>
</dbReference>
<feature type="transmembrane region" description="Helical" evidence="1">
    <location>
        <begin position="325"/>
        <end position="344"/>
    </location>
</feature>
<dbReference type="InterPro" id="IPR026898">
    <property type="entry name" value="PrsW"/>
</dbReference>
<dbReference type="PANTHER" id="PTHR36844">
    <property type="entry name" value="PROTEASE PRSW"/>
    <property type="match status" value="1"/>
</dbReference>
<keyword evidence="4" id="KW-0645">Protease</keyword>
<dbReference type="GO" id="GO:0006508">
    <property type="term" value="P:proteolysis"/>
    <property type="evidence" value="ECO:0007669"/>
    <property type="project" value="UniProtKB-KW"/>
</dbReference>
<dbReference type="AlphaFoldDB" id="A0A7C3EMH0"/>
<comment type="caution">
    <text evidence="4">The sequence shown here is derived from an EMBL/GenBank/DDBJ whole genome shotgun (WGS) entry which is preliminary data.</text>
</comment>
<dbReference type="EMBL" id="DSKA01000024">
    <property type="protein sequence ID" value="HEE17980.1"/>
    <property type="molecule type" value="Genomic_DNA"/>
</dbReference>
<evidence type="ECO:0000313" key="2">
    <source>
        <dbReference type="EMBL" id="HEA87241.1"/>
    </source>
</evidence>
<dbReference type="GO" id="GO:0008237">
    <property type="term" value="F:metallopeptidase activity"/>
    <property type="evidence" value="ECO:0007669"/>
    <property type="project" value="UniProtKB-KW"/>
</dbReference>
<protein>
    <submittedName>
        <fullName evidence="4">PrsW family intramembrane metalloprotease</fullName>
    </submittedName>
</protein>
<name>A0A7C3EMH0_UNCW3</name>
<reference evidence="4" key="1">
    <citation type="journal article" date="2020" name="mSystems">
        <title>Genome- and Community-Level Interaction Insights into Carbon Utilization and Element Cycling Functions of Hydrothermarchaeota in Hydrothermal Sediment.</title>
        <authorList>
            <person name="Zhou Z."/>
            <person name="Liu Y."/>
            <person name="Xu W."/>
            <person name="Pan J."/>
            <person name="Luo Z.H."/>
            <person name="Li M."/>
        </authorList>
    </citation>
    <scope>NUCLEOTIDE SEQUENCE [LARGE SCALE GENOMIC DNA]</scope>
    <source>
        <strain evidence="3">SpSt-236</strain>
        <strain evidence="2">SpSt-265</strain>
        <strain evidence="4">SpSt-465</strain>
    </source>
</reference>
<accession>A0A7C3EMH0</accession>
<feature type="transmembrane region" description="Helical" evidence="1">
    <location>
        <begin position="297"/>
        <end position="319"/>
    </location>
</feature>
<dbReference type="PANTHER" id="PTHR36844:SF1">
    <property type="entry name" value="PROTEASE PRSW"/>
    <property type="match status" value="1"/>
</dbReference>
<proteinExistence type="predicted"/>
<keyword evidence="1" id="KW-0472">Membrane</keyword>
<evidence type="ECO:0000313" key="3">
    <source>
        <dbReference type="EMBL" id="HEE17980.1"/>
    </source>
</evidence>
<evidence type="ECO:0000256" key="1">
    <source>
        <dbReference type="SAM" id="Phobius"/>
    </source>
</evidence>
<dbReference type="Pfam" id="PF13367">
    <property type="entry name" value="PrsW-protease"/>
    <property type="match status" value="1"/>
</dbReference>
<dbReference type="EMBL" id="DSTU01000007">
    <property type="protein sequence ID" value="HFJ54089.1"/>
    <property type="molecule type" value="Genomic_DNA"/>
</dbReference>
<keyword evidence="4" id="KW-0378">Hydrolase</keyword>
<feature type="transmembrane region" description="Helical" evidence="1">
    <location>
        <begin position="261"/>
        <end position="285"/>
    </location>
</feature>
<keyword evidence="1" id="KW-1133">Transmembrane helix</keyword>
<keyword evidence="1" id="KW-0812">Transmembrane</keyword>